<organism evidence="3 4">
    <name type="scientific">Anaplasma centrale (strain Israel)</name>
    <name type="common">Anaplasma marginale subsp. centrale (strain Israel)</name>
    <dbReference type="NCBI Taxonomy" id="574556"/>
    <lineage>
        <taxon>Bacteria</taxon>
        <taxon>Pseudomonadati</taxon>
        <taxon>Pseudomonadota</taxon>
        <taxon>Alphaproteobacteria</taxon>
        <taxon>Rickettsiales</taxon>
        <taxon>Anaplasmataceae</taxon>
        <taxon>Anaplasma</taxon>
    </lineage>
</organism>
<proteinExistence type="predicted"/>
<dbReference type="KEGG" id="acn:ACIS_00190"/>
<name>D1ATJ4_ANACI</name>
<dbReference type="STRING" id="574556.ACIS_00190"/>
<protein>
    <submittedName>
        <fullName evidence="3">Uncharacterized protein</fullName>
    </submittedName>
</protein>
<accession>D1ATJ4</accession>
<dbReference type="EMBL" id="CP001759">
    <property type="protein sequence ID" value="ACZ48872.1"/>
    <property type="molecule type" value="Genomic_DNA"/>
</dbReference>
<feature type="compositionally biased region" description="Polar residues" evidence="1">
    <location>
        <begin position="77"/>
        <end position="102"/>
    </location>
</feature>
<feature type="region of interest" description="Disordered" evidence="1">
    <location>
        <begin position="71"/>
        <end position="109"/>
    </location>
</feature>
<dbReference type="OrthoDB" id="7163177at2"/>
<keyword evidence="2" id="KW-0812">Transmembrane</keyword>
<dbReference type="RefSeq" id="WP_012880355.1">
    <property type="nucleotide sequence ID" value="NC_013532.1"/>
</dbReference>
<evidence type="ECO:0000313" key="3">
    <source>
        <dbReference type="EMBL" id="ACZ48872.1"/>
    </source>
</evidence>
<sequence length="704" mass="79174">MWNAEDMDGQSPAFVRTLADMPVEEMLSRNGDAHPLSVLMDAMLPSSQGHGVLSDLWGMLCSTFAGGRYGATKPDGSENSGNERAQRQPMRSSPVKSGSTHTGAEDPVLRRDRRIPAVIECIGIVADKIEQARLASMRKGRVTHATFVSSVEKFLQQEHGCTRRCSDGVTEVRRSFIYMLCLQYLMSTGNVERQDLIFRLVKTFLLRFSRYALDTRGARAIHYALSLCGGKQEEEFIHQIIRPLIALEARRFRTECTDISFVDTLKDKEGNGPLHYALSSVYCSESAIRYVLLHLDRISTPGDPALLHEFLAGIPYYALFYSLSESCERSKLAFRRSNAELRHNLGWLQGHSGPRNIDLHAVAGMIRNRVENANGIAARARIFNARFCNILHMLRAKDTRIRNANVLLQHEGFAPIEEFFTYCRRKLSRIRTESDVESCLLDDIIRGHLRELFSFRRCERSRIGAGTAVHELVEYVLSDNAYVRRVSICADYTRRLFCANRAENNTDGWEYDTYTMVVSSFFAMVCSMCKLSSRVFTDHAEVCSSFLEAKRGYAREHRMLGVFCYFFPSVGSIIFVCALAGIVTSSGAPLHTKMWQIFGTLWATILLCTVLYTYCALEKAEVVRRTRELERNLENYILGIIRCGEDTLKNAQGMYAVPAFGTTSRMCDAPVATNTSLRAVVAPSGERVVSVESATRRTCGVSMA</sequence>
<feature type="transmembrane region" description="Helical" evidence="2">
    <location>
        <begin position="560"/>
        <end position="583"/>
    </location>
</feature>
<gene>
    <name evidence="3" type="ordered locus">ACIS_00190</name>
</gene>
<reference evidence="3 4" key="1">
    <citation type="journal article" date="2010" name="J. Bacteriol.">
        <title>Complete genome sequence of Anaplasma marginale subsp. centrale.</title>
        <authorList>
            <person name="Herndon D.R."/>
            <person name="Palmer G.H."/>
            <person name="Shkap V."/>
            <person name="Knowles D.P. Jr."/>
            <person name="Brayton K.A."/>
        </authorList>
    </citation>
    <scope>NUCLEOTIDE SEQUENCE [LARGE SCALE GENOMIC DNA]</scope>
    <source>
        <strain evidence="3 4">Israel</strain>
    </source>
</reference>
<evidence type="ECO:0000256" key="2">
    <source>
        <dbReference type="SAM" id="Phobius"/>
    </source>
</evidence>
<dbReference type="Proteomes" id="UP000000630">
    <property type="component" value="Chromosome"/>
</dbReference>
<evidence type="ECO:0000313" key="4">
    <source>
        <dbReference type="Proteomes" id="UP000000630"/>
    </source>
</evidence>
<evidence type="ECO:0000256" key="1">
    <source>
        <dbReference type="SAM" id="MobiDB-lite"/>
    </source>
</evidence>
<dbReference type="AlphaFoldDB" id="D1ATJ4"/>
<keyword evidence="2" id="KW-1133">Transmembrane helix</keyword>
<keyword evidence="4" id="KW-1185">Reference proteome</keyword>
<keyword evidence="2" id="KW-0472">Membrane</keyword>
<dbReference type="HOGENOM" id="CLU_397233_0_0_5"/>
<feature type="transmembrane region" description="Helical" evidence="2">
    <location>
        <begin position="595"/>
        <end position="617"/>
    </location>
</feature>